<feature type="coiled-coil region" evidence="1">
    <location>
        <begin position="33"/>
        <end position="60"/>
    </location>
</feature>
<sequence length="109" mass="12064">MALGNVAKMLSRKFANGGGGIEARRSFIRDARLRNLCVQLEQATEEANQYREEFNAIFALKKAFPRDQLIWLGIIAGVCGTIAHQVAAIRRIKAQLAARLTEQHDTAAL</sequence>
<proteinExistence type="predicted"/>
<reference evidence="3" key="1">
    <citation type="submission" date="2022-03" db="EMBL/GenBank/DDBJ databases">
        <title>A functionally conserved STORR gene fusion in Papaver species that diverged 16.8 million years ago.</title>
        <authorList>
            <person name="Catania T."/>
        </authorList>
    </citation>
    <scope>NUCLEOTIDE SEQUENCE</scope>
    <source>
        <strain evidence="3">S-191538</strain>
    </source>
</reference>
<evidence type="ECO:0000256" key="1">
    <source>
        <dbReference type="SAM" id="Coils"/>
    </source>
</evidence>
<keyword evidence="2" id="KW-1133">Transmembrane helix</keyword>
<gene>
    <name evidence="3" type="ORF">MKW94_007364</name>
</gene>
<feature type="transmembrane region" description="Helical" evidence="2">
    <location>
        <begin position="69"/>
        <end position="89"/>
    </location>
</feature>
<keyword evidence="2" id="KW-0812">Transmembrane</keyword>
<evidence type="ECO:0000313" key="3">
    <source>
        <dbReference type="EMBL" id="MCL7030687.1"/>
    </source>
</evidence>
<name>A0AA41S5N6_PAPNU</name>
<keyword evidence="2" id="KW-0472">Membrane</keyword>
<accession>A0AA41S5N6</accession>
<dbReference type="Proteomes" id="UP001177140">
    <property type="component" value="Unassembled WGS sequence"/>
</dbReference>
<evidence type="ECO:0000313" key="4">
    <source>
        <dbReference type="Proteomes" id="UP001177140"/>
    </source>
</evidence>
<protein>
    <submittedName>
        <fullName evidence="3">Uncharacterized protein</fullName>
    </submittedName>
</protein>
<keyword evidence="1" id="KW-0175">Coiled coil</keyword>
<organism evidence="3 4">
    <name type="scientific">Papaver nudicaule</name>
    <name type="common">Iceland poppy</name>
    <dbReference type="NCBI Taxonomy" id="74823"/>
    <lineage>
        <taxon>Eukaryota</taxon>
        <taxon>Viridiplantae</taxon>
        <taxon>Streptophyta</taxon>
        <taxon>Embryophyta</taxon>
        <taxon>Tracheophyta</taxon>
        <taxon>Spermatophyta</taxon>
        <taxon>Magnoliopsida</taxon>
        <taxon>Ranunculales</taxon>
        <taxon>Papaveraceae</taxon>
        <taxon>Papaveroideae</taxon>
        <taxon>Papaver</taxon>
    </lineage>
</organism>
<comment type="caution">
    <text evidence="3">The sequence shown here is derived from an EMBL/GenBank/DDBJ whole genome shotgun (WGS) entry which is preliminary data.</text>
</comment>
<evidence type="ECO:0000256" key="2">
    <source>
        <dbReference type="SAM" id="Phobius"/>
    </source>
</evidence>
<keyword evidence="4" id="KW-1185">Reference proteome</keyword>
<dbReference type="AlphaFoldDB" id="A0AA41S5N6"/>
<dbReference type="EMBL" id="JAJJMA010104326">
    <property type="protein sequence ID" value="MCL7030687.1"/>
    <property type="molecule type" value="Genomic_DNA"/>
</dbReference>